<organism evidence="9 10">
    <name type="scientific">Multifurca ochricompacta</name>
    <dbReference type="NCBI Taxonomy" id="376703"/>
    <lineage>
        <taxon>Eukaryota</taxon>
        <taxon>Fungi</taxon>
        <taxon>Dikarya</taxon>
        <taxon>Basidiomycota</taxon>
        <taxon>Agaricomycotina</taxon>
        <taxon>Agaricomycetes</taxon>
        <taxon>Russulales</taxon>
        <taxon>Russulaceae</taxon>
        <taxon>Multifurca</taxon>
    </lineage>
</organism>
<dbReference type="AlphaFoldDB" id="A0AAD4M885"/>
<feature type="transmembrane region" description="Helical" evidence="8">
    <location>
        <begin position="39"/>
        <end position="61"/>
    </location>
</feature>
<evidence type="ECO:0000256" key="5">
    <source>
        <dbReference type="ARBA" id="ARBA00023065"/>
    </source>
</evidence>
<dbReference type="PANTHER" id="PTHR33281:SF21">
    <property type="entry name" value="MEMBRANE PROTEIN"/>
    <property type="match status" value="1"/>
</dbReference>
<evidence type="ECO:0000256" key="4">
    <source>
        <dbReference type="ARBA" id="ARBA00022989"/>
    </source>
</evidence>
<evidence type="ECO:0000256" key="8">
    <source>
        <dbReference type="SAM" id="Phobius"/>
    </source>
</evidence>
<keyword evidence="2" id="KW-0813">Transport</keyword>
<comment type="subcellular location">
    <subcellularLocation>
        <location evidence="1">Membrane</location>
        <topology evidence="1">Multi-pass membrane protein</topology>
    </subcellularLocation>
</comment>
<dbReference type="Proteomes" id="UP001203297">
    <property type="component" value="Unassembled WGS sequence"/>
</dbReference>
<dbReference type="InterPro" id="IPR044669">
    <property type="entry name" value="YneE/VCCN1/2-like"/>
</dbReference>
<protein>
    <recommendedName>
        <fullName evidence="11">Bestrophin homolog</fullName>
    </recommendedName>
</protein>
<dbReference type="Pfam" id="PF25539">
    <property type="entry name" value="Bestrophin_2"/>
    <property type="match status" value="2"/>
</dbReference>
<keyword evidence="6 8" id="KW-0472">Membrane</keyword>
<name>A0AAD4M885_9AGAM</name>
<evidence type="ECO:0000256" key="3">
    <source>
        <dbReference type="ARBA" id="ARBA00022692"/>
    </source>
</evidence>
<keyword evidence="4 8" id="KW-1133">Transmembrane helix</keyword>
<accession>A0AAD4M885</accession>
<dbReference type="GO" id="GO:0016020">
    <property type="term" value="C:membrane"/>
    <property type="evidence" value="ECO:0007669"/>
    <property type="project" value="UniProtKB-SubCell"/>
</dbReference>
<dbReference type="EMBL" id="WTXG01000009">
    <property type="protein sequence ID" value="KAI0303471.1"/>
    <property type="molecule type" value="Genomic_DNA"/>
</dbReference>
<feature type="region of interest" description="Disordered" evidence="7">
    <location>
        <begin position="182"/>
        <end position="221"/>
    </location>
</feature>
<dbReference type="GO" id="GO:0005254">
    <property type="term" value="F:chloride channel activity"/>
    <property type="evidence" value="ECO:0007669"/>
    <property type="project" value="InterPro"/>
</dbReference>
<keyword evidence="3 8" id="KW-0812">Transmembrane</keyword>
<sequence length="417" mass="45794">MSTGTAPPSAPSTHRKLFTRKHLRKYSWLPDVLRLKNSIVGHIIGPVFTVTLFSVAVVYAYNMGKPVTLTNSVTPLLAVVVSGWTLFAFGTISSQARNLARLVWIQVALPPADDITGKTPSTIITPLQLRRRKVDALKLILAFVHAIKHYLREEDGLDWDDYAGIIPASFLRAHSRRQSRRSSVSTSYNAVSENGSSPENSRSGSPSRGASTDGSTAPAATKRVRIKRSLDKLYTAKSPLISGDHTTIDLNNTLRRPFLSRCVAHELTRMLFAFRRDGLLETVGPAGVNTMNAIVSGLVDQLTNVERIANTPIPKSYGIHLKQCVTLYLFALPFTLVKELGWATVPIVTVIEMPFGMHAPFRCMVDSDLCTLAGLDESDLPLDRYCSDLREEVNYIIDNLPEGGVGGYGWDDGQGDD</sequence>
<proteinExistence type="predicted"/>
<keyword evidence="5" id="KW-0406">Ion transport</keyword>
<dbReference type="PANTHER" id="PTHR33281">
    <property type="entry name" value="UPF0187 PROTEIN YNEE"/>
    <property type="match status" value="1"/>
</dbReference>
<gene>
    <name evidence="9" type="ORF">B0F90DRAFT_1711301</name>
</gene>
<feature type="transmembrane region" description="Helical" evidence="8">
    <location>
        <begin position="73"/>
        <end position="92"/>
    </location>
</feature>
<evidence type="ECO:0000313" key="9">
    <source>
        <dbReference type="EMBL" id="KAI0303471.1"/>
    </source>
</evidence>
<evidence type="ECO:0000256" key="7">
    <source>
        <dbReference type="SAM" id="MobiDB-lite"/>
    </source>
</evidence>
<evidence type="ECO:0000256" key="2">
    <source>
        <dbReference type="ARBA" id="ARBA00022448"/>
    </source>
</evidence>
<evidence type="ECO:0008006" key="11">
    <source>
        <dbReference type="Google" id="ProtNLM"/>
    </source>
</evidence>
<evidence type="ECO:0000313" key="10">
    <source>
        <dbReference type="Proteomes" id="UP001203297"/>
    </source>
</evidence>
<evidence type="ECO:0000256" key="6">
    <source>
        <dbReference type="ARBA" id="ARBA00023136"/>
    </source>
</evidence>
<keyword evidence="10" id="KW-1185">Reference proteome</keyword>
<reference evidence="9" key="1">
    <citation type="journal article" date="2022" name="New Phytol.">
        <title>Evolutionary transition to the ectomycorrhizal habit in the genomes of a hyperdiverse lineage of mushroom-forming fungi.</title>
        <authorList>
            <person name="Looney B."/>
            <person name="Miyauchi S."/>
            <person name="Morin E."/>
            <person name="Drula E."/>
            <person name="Courty P.E."/>
            <person name="Kohler A."/>
            <person name="Kuo A."/>
            <person name="LaButti K."/>
            <person name="Pangilinan J."/>
            <person name="Lipzen A."/>
            <person name="Riley R."/>
            <person name="Andreopoulos W."/>
            <person name="He G."/>
            <person name="Johnson J."/>
            <person name="Nolan M."/>
            <person name="Tritt A."/>
            <person name="Barry K.W."/>
            <person name="Grigoriev I.V."/>
            <person name="Nagy L.G."/>
            <person name="Hibbett D."/>
            <person name="Henrissat B."/>
            <person name="Matheny P.B."/>
            <person name="Labbe J."/>
            <person name="Martin F.M."/>
        </authorList>
    </citation>
    <scope>NUCLEOTIDE SEQUENCE</scope>
    <source>
        <strain evidence="9">BPL690</strain>
    </source>
</reference>
<feature type="compositionally biased region" description="Low complexity" evidence="7">
    <location>
        <begin position="182"/>
        <end position="208"/>
    </location>
</feature>
<comment type="caution">
    <text evidence="9">The sequence shown here is derived from an EMBL/GenBank/DDBJ whole genome shotgun (WGS) entry which is preliminary data.</text>
</comment>
<evidence type="ECO:0000256" key="1">
    <source>
        <dbReference type="ARBA" id="ARBA00004141"/>
    </source>
</evidence>